<keyword evidence="1" id="KW-0472">Membrane</keyword>
<evidence type="ECO:0000313" key="3">
    <source>
        <dbReference type="Proteomes" id="UP001157126"/>
    </source>
</evidence>
<feature type="transmembrane region" description="Helical" evidence="1">
    <location>
        <begin position="139"/>
        <end position="157"/>
    </location>
</feature>
<dbReference type="EMBL" id="BSUO01000001">
    <property type="protein sequence ID" value="GMA41377.1"/>
    <property type="molecule type" value="Genomic_DNA"/>
</dbReference>
<dbReference type="Pfam" id="PF16980">
    <property type="entry name" value="CitMHS_2"/>
    <property type="match status" value="1"/>
</dbReference>
<keyword evidence="1" id="KW-0812">Transmembrane</keyword>
<dbReference type="RefSeq" id="WP_284304924.1">
    <property type="nucleotide sequence ID" value="NZ_BSUO01000001.1"/>
</dbReference>
<sequence length="401" mass="43599">MTYAWWTLIPFVLMLGSIATLPLVPATAHLFEKPSFQLTLALVLGVPVALAVWLLAGDGAAVVHALVEYAQFITLLLSLYVVSGAVFLAGDIRATPRNNTIFLAVGGTIASFIGTTGAAMLLIRPLLRTNSERTRRVHTVVFTIFIVANCGGLLTPLGDPPLFLGMLRGVPFEWTFSLFPEWLFVNGMLLLTYYFLDRKYYAQEPAHALQADATDIEPLGLRGAYSLVWFAVIVFAVAFLPSIDLHAIEEGHAHLMDWVPLREIVMLSAAAGSYFIGNKSIRWRDNQFTWGPILEVAALFIGIFLTMVPALKFLAQVAPSLPLNRITFFVFTGGLSALLDNAPTYATFFEMAAQLPGEPRVANVPEAYLVSISLGAVLCGAITYIGNGPNFMVKAVADSRG</sequence>
<keyword evidence="1" id="KW-1133">Transmembrane helix</keyword>
<dbReference type="Proteomes" id="UP001157126">
    <property type="component" value="Unassembled WGS sequence"/>
</dbReference>
<feature type="transmembrane region" description="Helical" evidence="1">
    <location>
        <begin position="296"/>
        <end position="314"/>
    </location>
</feature>
<reference evidence="3" key="1">
    <citation type="journal article" date="2019" name="Int. J. Syst. Evol. Microbiol.">
        <title>The Global Catalogue of Microorganisms (GCM) 10K type strain sequencing project: providing services to taxonomists for standard genome sequencing and annotation.</title>
        <authorList>
            <consortium name="The Broad Institute Genomics Platform"/>
            <consortium name="The Broad Institute Genome Sequencing Center for Infectious Disease"/>
            <person name="Wu L."/>
            <person name="Ma J."/>
        </authorList>
    </citation>
    <scope>NUCLEOTIDE SEQUENCE [LARGE SCALE GENOMIC DNA]</scope>
    <source>
        <strain evidence="3">NBRC 113072</strain>
    </source>
</reference>
<feature type="transmembrane region" description="Helical" evidence="1">
    <location>
        <begin position="368"/>
        <end position="386"/>
    </location>
</feature>
<feature type="transmembrane region" description="Helical" evidence="1">
    <location>
        <begin position="326"/>
        <end position="348"/>
    </location>
</feature>
<comment type="caution">
    <text evidence="2">The sequence shown here is derived from an EMBL/GenBank/DDBJ whole genome shotgun (WGS) entry which is preliminary data.</text>
</comment>
<evidence type="ECO:0000313" key="2">
    <source>
        <dbReference type="EMBL" id="GMA41377.1"/>
    </source>
</evidence>
<gene>
    <name evidence="2" type="ORF">GCM10025883_34220</name>
</gene>
<accession>A0ABQ6IXB6</accession>
<feature type="transmembrane region" description="Helical" evidence="1">
    <location>
        <begin position="227"/>
        <end position="247"/>
    </location>
</feature>
<name>A0ABQ6IXB6_9MICO</name>
<keyword evidence="3" id="KW-1185">Reference proteome</keyword>
<feature type="transmembrane region" description="Helical" evidence="1">
    <location>
        <begin position="259"/>
        <end position="276"/>
    </location>
</feature>
<feature type="transmembrane region" description="Helical" evidence="1">
    <location>
        <begin position="36"/>
        <end position="57"/>
    </location>
</feature>
<proteinExistence type="predicted"/>
<evidence type="ECO:0000256" key="1">
    <source>
        <dbReference type="SAM" id="Phobius"/>
    </source>
</evidence>
<feature type="transmembrane region" description="Helical" evidence="1">
    <location>
        <begin position="69"/>
        <end position="89"/>
    </location>
</feature>
<protein>
    <submittedName>
        <fullName evidence="2">Sodium:proton antiporter</fullName>
    </submittedName>
</protein>
<feature type="transmembrane region" description="Helical" evidence="1">
    <location>
        <begin position="6"/>
        <end position="24"/>
    </location>
</feature>
<feature type="transmembrane region" description="Helical" evidence="1">
    <location>
        <begin position="178"/>
        <end position="196"/>
    </location>
</feature>
<organism evidence="2 3">
    <name type="scientific">Mobilicoccus caccae</name>
    <dbReference type="NCBI Taxonomy" id="1859295"/>
    <lineage>
        <taxon>Bacteria</taxon>
        <taxon>Bacillati</taxon>
        <taxon>Actinomycetota</taxon>
        <taxon>Actinomycetes</taxon>
        <taxon>Micrococcales</taxon>
        <taxon>Dermatophilaceae</taxon>
        <taxon>Mobilicoccus</taxon>
    </lineage>
</organism>
<feature type="transmembrane region" description="Helical" evidence="1">
    <location>
        <begin position="101"/>
        <end position="127"/>
    </location>
</feature>
<dbReference type="InterPro" id="IPR031566">
    <property type="entry name" value="CitMHS_2"/>
</dbReference>